<proteinExistence type="predicted"/>
<evidence type="ECO:0000313" key="5">
    <source>
        <dbReference type="EMBL" id="AKA25142.1"/>
    </source>
</evidence>
<protein>
    <submittedName>
        <fullName evidence="5">Pyocin</fullName>
    </submittedName>
</protein>
<gene>
    <name evidence="5" type="ORF">PCL1606_36910</name>
</gene>
<evidence type="ECO:0000256" key="2">
    <source>
        <dbReference type="ARBA" id="ARBA00023022"/>
    </source>
</evidence>
<dbReference type="AlphaFoldDB" id="A0A0D5Y2D4"/>
<dbReference type="RefSeq" id="WP_045883977.1">
    <property type="nucleotide sequence ID" value="NZ_CP011110.1"/>
</dbReference>
<dbReference type="GO" id="GO:0042742">
    <property type="term" value="P:defense response to bacterium"/>
    <property type="evidence" value="ECO:0007669"/>
    <property type="project" value="UniProtKB-KW"/>
</dbReference>
<dbReference type="KEGG" id="pcz:PCL1606_36910"/>
<dbReference type="EMBL" id="CP011110">
    <property type="protein sequence ID" value="AKA25142.1"/>
    <property type="molecule type" value="Genomic_DNA"/>
</dbReference>
<dbReference type="OrthoDB" id="2067488at2"/>
<evidence type="ECO:0000259" key="4">
    <source>
        <dbReference type="Pfam" id="PF06958"/>
    </source>
</evidence>
<accession>A0A0D5Y2D4</accession>
<evidence type="ECO:0000313" key="6">
    <source>
        <dbReference type="Proteomes" id="UP000032748"/>
    </source>
</evidence>
<dbReference type="SUPFAM" id="SSF69369">
    <property type="entry name" value="Cloacin translocation domain"/>
    <property type="match status" value="1"/>
</dbReference>
<keyword evidence="1" id="KW-0929">Antimicrobial</keyword>
<keyword evidence="3" id="KW-0078">Bacteriocin</keyword>
<dbReference type="Pfam" id="PF06958">
    <property type="entry name" value="Pyocin_S"/>
    <property type="match status" value="1"/>
</dbReference>
<evidence type="ECO:0000256" key="1">
    <source>
        <dbReference type="ARBA" id="ARBA00022529"/>
    </source>
</evidence>
<dbReference type="Proteomes" id="UP000032748">
    <property type="component" value="Chromosome"/>
</dbReference>
<evidence type="ECO:0000256" key="3">
    <source>
        <dbReference type="ARBA" id="ARBA00023048"/>
    </source>
</evidence>
<name>A0A0D5Y2D4_9PSED</name>
<dbReference type="InterPro" id="IPR036302">
    <property type="entry name" value="Pyosin/cloacin_T_dom_sf"/>
</dbReference>
<keyword evidence="2" id="KW-0044">Antibiotic</keyword>
<feature type="domain" description="Pyosin/cloacin translocation" evidence="4">
    <location>
        <begin position="152"/>
        <end position="282"/>
    </location>
</feature>
<sequence>MSGYVPNAAKGYRNTGVEPVDLGEQRWAEYPEMPAKPEDIPKTIGCTFTKPRTLANGVINYATRVIPTDTLREFGEFVLLGGRETDSSGNLKLGKISGNLPASLGTLALGGRAIASSTAALTGASGVAAGALAGVVALLWPSSLGDSSLYTEDQLSSLREGRTRVRLHVEQQADGSLKGYGYNTEKRADWEMIPIVQFIAQGQQRVADFGDGVTLIWTPAVDPSSTSGIPPLEAAPQVPQIWIYPPTEQADNIIVNPIYPSDYRDFILVFPPGSGIQPLYIVFNVQLEKNRKQGKAFEDAKYDELGLTQPELGREVTIKTKSGARTRLDMLGRDADGKLSCIECKSSDTAPLTKNQKVAFPEIEESGAIVVGKGKPGFPGGTEIPPTKVEIIRPKP</sequence>
<organism evidence="5 6">
    <name type="scientific">Pseudomonas chlororaphis</name>
    <dbReference type="NCBI Taxonomy" id="587753"/>
    <lineage>
        <taxon>Bacteria</taxon>
        <taxon>Pseudomonadati</taxon>
        <taxon>Pseudomonadota</taxon>
        <taxon>Gammaproteobacteria</taxon>
        <taxon>Pseudomonadales</taxon>
        <taxon>Pseudomonadaceae</taxon>
        <taxon>Pseudomonas</taxon>
    </lineage>
</organism>
<dbReference type="InterPro" id="IPR016128">
    <property type="entry name" value="Pyosin/cloacin_T_dom"/>
</dbReference>
<dbReference type="PATRIC" id="fig|587753.10.peg.3679"/>
<dbReference type="GO" id="GO:0031640">
    <property type="term" value="P:killing of cells of another organism"/>
    <property type="evidence" value="ECO:0007669"/>
    <property type="project" value="UniProtKB-KW"/>
</dbReference>
<reference evidence="5 6" key="1">
    <citation type="journal article" date="2015" name="Mol. Plant Microbe Interact.">
        <title>Comparative Genomic Analysis of Pseudomonas chlororaphis PCL1606 Reveals New Insight into Antifungal Compounds Involved in Biocontrol.</title>
        <authorList>
            <person name="Calderon C.E."/>
            <person name="Ramos C."/>
            <person name="de Vicente A."/>
            <person name="Cazorla F.M."/>
        </authorList>
    </citation>
    <scope>NUCLEOTIDE SEQUENCE [LARGE SCALE GENOMIC DNA]</scope>
    <source>
        <strain evidence="5 6">PCL1606</strain>
    </source>
</reference>